<keyword evidence="9" id="KW-0472">Membrane</keyword>
<feature type="domain" description="Trimeric autotransporter adhesin YadA-like head" evidence="12">
    <location>
        <begin position="572"/>
        <end position="594"/>
    </location>
</feature>
<dbReference type="InterPro" id="IPR024973">
    <property type="entry name" value="ESPR"/>
</dbReference>
<feature type="domain" description="Trimeric autotransporter adhesin YadA-like head" evidence="12">
    <location>
        <begin position="1821"/>
        <end position="1847"/>
    </location>
</feature>
<evidence type="ECO:0000256" key="1">
    <source>
        <dbReference type="ARBA" id="ARBA00004241"/>
    </source>
</evidence>
<feature type="domain" description="Trimeric autotransporter adhesin YadA-like stalk" evidence="13">
    <location>
        <begin position="3319"/>
        <end position="3355"/>
    </location>
</feature>
<dbReference type="Gene3D" id="6.20.50.100">
    <property type="match status" value="3"/>
</dbReference>
<dbReference type="Gene3D" id="1.20.5.170">
    <property type="match status" value="4"/>
</dbReference>
<feature type="domain" description="Trimeric autotransporter adhesin YadA-like stalk" evidence="13">
    <location>
        <begin position="2453"/>
        <end position="2489"/>
    </location>
</feature>
<dbReference type="CDD" id="cd12820">
    <property type="entry name" value="LbR_YadA-like"/>
    <property type="match status" value="3"/>
</dbReference>
<keyword evidence="6" id="KW-0812">Transmembrane</keyword>
<dbReference type="Gene3D" id="2.20.70.140">
    <property type="match status" value="10"/>
</dbReference>
<feature type="domain" description="Trimeric autotransporter adhesin YadA-like head" evidence="12">
    <location>
        <begin position="1132"/>
        <end position="1158"/>
    </location>
</feature>
<feature type="domain" description="Trimeric autotransporter adhesin YadA-like head" evidence="12">
    <location>
        <begin position="1341"/>
        <end position="1365"/>
    </location>
</feature>
<evidence type="ECO:0000259" key="12">
    <source>
        <dbReference type="Pfam" id="PF05658"/>
    </source>
</evidence>
<evidence type="ECO:0000259" key="14">
    <source>
        <dbReference type="Pfam" id="PF13018"/>
    </source>
</evidence>
<feature type="domain" description="Trimeric autotransporter adhesin YadA-like head" evidence="12">
    <location>
        <begin position="1211"/>
        <end position="1231"/>
    </location>
</feature>
<keyword evidence="7" id="KW-0732">Signal</keyword>
<evidence type="ECO:0000259" key="13">
    <source>
        <dbReference type="Pfam" id="PF05662"/>
    </source>
</evidence>
<dbReference type="Proteomes" id="UP000516412">
    <property type="component" value="Chromosome"/>
</dbReference>
<keyword evidence="10" id="KW-0998">Cell outer membrane</keyword>
<name>A0A7H1MDJ7_9NEIS</name>
<dbReference type="Gene3D" id="2.150.10.10">
    <property type="entry name" value="Serralysin-like metalloprotease, C-terminal"/>
    <property type="match status" value="14"/>
</dbReference>
<dbReference type="EMBL" id="CP060414">
    <property type="protein sequence ID" value="QNT59712.1"/>
    <property type="molecule type" value="Genomic_DNA"/>
</dbReference>
<feature type="domain" description="ESPR" evidence="14">
    <location>
        <begin position="1"/>
        <end position="44"/>
    </location>
</feature>
<feature type="domain" description="Trimeric autotransporter adhesin YadA-like head" evidence="12">
    <location>
        <begin position="655"/>
        <end position="679"/>
    </location>
</feature>
<evidence type="ECO:0000256" key="7">
    <source>
        <dbReference type="ARBA" id="ARBA00022729"/>
    </source>
</evidence>
<evidence type="ECO:0000256" key="5">
    <source>
        <dbReference type="ARBA" id="ARBA00022452"/>
    </source>
</evidence>
<dbReference type="Pfam" id="PF05662">
    <property type="entry name" value="YadA_stalk"/>
    <property type="match status" value="18"/>
</dbReference>
<accession>A0A7H1MDJ7</accession>
<comment type="subcellular location">
    <subcellularLocation>
        <location evidence="2">Cell outer membrane</location>
    </subcellularLocation>
    <subcellularLocation>
        <location evidence="1">Cell surface</location>
    </subcellularLocation>
</comment>
<evidence type="ECO:0000256" key="8">
    <source>
        <dbReference type="ARBA" id="ARBA00022927"/>
    </source>
</evidence>
<evidence type="ECO:0000256" key="3">
    <source>
        <dbReference type="ARBA" id="ARBA00005848"/>
    </source>
</evidence>
<feature type="domain" description="Trimeric autotransporter adhesin YadA-like stalk" evidence="13">
    <location>
        <begin position="3050"/>
        <end position="3085"/>
    </location>
</feature>
<dbReference type="GO" id="GO:0009279">
    <property type="term" value="C:cell outer membrane"/>
    <property type="evidence" value="ECO:0007669"/>
    <property type="project" value="UniProtKB-SubCell"/>
</dbReference>
<feature type="domain" description="Trimeric autotransporter adhesin YadA-like stalk" evidence="13">
    <location>
        <begin position="3150"/>
        <end position="3187"/>
    </location>
</feature>
<feature type="domain" description="Trimeric autotransporter adhesin YadA-like stalk" evidence="13">
    <location>
        <begin position="2717"/>
        <end position="2754"/>
    </location>
</feature>
<proteinExistence type="inferred from homology"/>
<evidence type="ECO:0000256" key="9">
    <source>
        <dbReference type="ARBA" id="ARBA00023136"/>
    </source>
</evidence>
<evidence type="ECO:0000256" key="10">
    <source>
        <dbReference type="ARBA" id="ARBA00023237"/>
    </source>
</evidence>
<feature type="domain" description="Trimeric autotransporter adhesin YadA-like head" evidence="12">
    <location>
        <begin position="391"/>
        <end position="413"/>
    </location>
</feature>
<dbReference type="Gene3D" id="6.10.250.2040">
    <property type="match status" value="7"/>
</dbReference>
<feature type="domain" description="Trimeric autotransporter adhesin YadA-like stalk" evidence="13">
    <location>
        <begin position="2617"/>
        <end position="2652"/>
    </location>
</feature>
<feature type="domain" description="Trimeric autotransporter adhesin YadA-like head" evidence="12">
    <location>
        <begin position="1795"/>
        <end position="1819"/>
    </location>
</feature>
<dbReference type="Gene3D" id="3.30.1300.30">
    <property type="entry name" value="GSPII I/J protein-like"/>
    <property type="match status" value="1"/>
</dbReference>
<dbReference type="GO" id="GO:0009986">
    <property type="term" value="C:cell surface"/>
    <property type="evidence" value="ECO:0007669"/>
    <property type="project" value="UniProtKB-SubCell"/>
</dbReference>
<dbReference type="KEGG" id="nmus:H7A79_2020"/>
<feature type="domain" description="Trimeric autotransporter adhesin YadA-like stalk" evidence="13">
    <location>
        <begin position="3483"/>
        <end position="3518"/>
    </location>
</feature>
<feature type="domain" description="Trimeric autotransporter adhesin YadA-like head" evidence="12">
    <location>
        <begin position="1744"/>
        <end position="1764"/>
    </location>
</feature>
<feature type="domain" description="Trimeric autotransporter adhesin YadA-like head" evidence="12">
    <location>
        <begin position="345"/>
        <end position="371"/>
    </location>
</feature>
<feature type="domain" description="Trimeric autotransporter adhesin YadA-like head" evidence="12">
    <location>
        <begin position="1253"/>
        <end position="1274"/>
    </location>
</feature>
<feature type="domain" description="Trimeric autotransporter adhesin YadA-like head" evidence="12">
    <location>
        <begin position="1705"/>
        <end position="1726"/>
    </location>
</feature>
<feature type="domain" description="Trimeric autotransporter adhesin YadA-like stalk" evidence="13">
    <location>
        <begin position="2284"/>
        <end position="2321"/>
    </location>
</feature>
<dbReference type="GO" id="GO:0015031">
    <property type="term" value="P:protein transport"/>
    <property type="evidence" value="ECO:0007669"/>
    <property type="project" value="UniProtKB-KW"/>
</dbReference>
<feature type="domain" description="Trimeric autotransporter adhesin YadA-like stalk" evidence="13">
    <location>
        <begin position="3583"/>
        <end position="3620"/>
    </location>
</feature>
<dbReference type="InterPro" id="IPR011049">
    <property type="entry name" value="Serralysin-like_metalloprot_C"/>
</dbReference>
<dbReference type="InterPro" id="IPR045584">
    <property type="entry name" value="Pilin-like"/>
</dbReference>
<comment type="similarity">
    <text evidence="3">Belongs to the autotransporter-2 (AT-2) (TC 1.B.40) family.</text>
</comment>
<feature type="domain" description="Trimeric autotransporter adhesin YadA-like stalk" evidence="13">
    <location>
        <begin position="862"/>
        <end position="890"/>
    </location>
</feature>
<feature type="domain" description="Trimeric autotransporter adhesin YadA-like stalk" evidence="13">
    <location>
        <begin position="1436"/>
        <end position="1468"/>
    </location>
</feature>
<dbReference type="SUPFAM" id="SSF101967">
    <property type="entry name" value="Adhesin YadA, collagen-binding domain"/>
    <property type="match status" value="19"/>
</dbReference>
<evidence type="ECO:0000313" key="16">
    <source>
        <dbReference type="Proteomes" id="UP000516412"/>
    </source>
</evidence>
<feature type="domain" description="Trimeric autotransporter adhesin YadA-like stalk" evidence="13">
    <location>
        <begin position="3729"/>
        <end position="3768"/>
    </location>
</feature>
<feature type="domain" description="Trimeric autotransporter adhesin YadA-like stalk" evidence="13">
    <location>
        <begin position="2184"/>
        <end position="2219"/>
    </location>
</feature>
<evidence type="ECO:0000256" key="2">
    <source>
        <dbReference type="ARBA" id="ARBA00004442"/>
    </source>
</evidence>
<dbReference type="InterPro" id="IPR005594">
    <property type="entry name" value="YadA_C"/>
</dbReference>
<reference evidence="15" key="1">
    <citation type="submission" date="2024-06" db="EMBL/GenBank/DDBJ databases">
        <title>Complete Genome Sequence of mouse commensal type strain Neisseria musculi.</title>
        <authorList>
            <person name="Thapa E."/>
            <person name="Aluvathingal J."/>
            <person name="Nadendla S."/>
            <person name="Mehta A."/>
            <person name="Tettelin H."/>
            <person name="Weyand N.J."/>
        </authorList>
    </citation>
    <scope>NUCLEOTIDE SEQUENCE</scope>
    <source>
        <strain evidence="15">NW831</strain>
    </source>
</reference>
<evidence type="ECO:0000313" key="15">
    <source>
        <dbReference type="EMBL" id="QNT59712.1"/>
    </source>
</evidence>
<dbReference type="Pfam" id="PF13018">
    <property type="entry name" value="ESPR"/>
    <property type="match status" value="1"/>
</dbReference>
<feature type="domain" description="Trimeric autotransporter adhesin YadA-like head" evidence="12">
    <location>
        <begin position="1658"/>
        <end position="1678"/>
    </location>
</feature>
<feature type="domain" description="Trimeric autotransporter adhesin YadA-like head" evidence="12">
    <location>
        <begin position="82"/>
        <end position="106"/>
    </location>
</feature>
<feature type="domain" description="Trimeric autotransporter adhesin YadA-like head" evidence="12">
    <location>
        <begin position="417"/>
        <end position="441"/>
    </location>
</feature>
<feature type="domain" description="Trimeric autotransporter adhesin YadA-like stalk" evidence="13">
    <location>
        <begin position="1892"/>
        <end position="1928"/>
    </location>
</feature>
<evidence type="ECO:0000256" key="6">
    <source>
        <dbReference type="ARBA" id="ARBA00022692"/>
    </source>
</evidence>
<feature type="domain" description="Trimeric autotransporter adhesin YadA-like stalk" evidence="13">
    <location>
        <begin position="290"/>
        <end position="330"/>
    </location>
</feature>
<feature type="domain" description="Trimeric autotransporter adhesin YadA-like stalk" evidence="13">
    <location>
        <begin position="2011"/>
        <end position="2052"/>
    </location>
</feature>
<feature type="domain" description="Trimeric autotransporter adhesin YadA-like C-terminal membrane anchor" evidence="11">
    <location>
        <begin position="3936"/>
        <end position="3996"/>
    </location>
</feature>
<keyword evidence="8" id="KW-0653">Protein transport</keyword>
<organism evidence="15 16">
    <name type="scientific">Neisseria musculi</name>
    <dbReference type="NCBI Taxonomy" id="1815583"/>
    <lineage>
        <taxon>Bacteria</taxon>
        <taxon>Pseudomonadati</taxon>
        <taxon>Pseudomonadota</taxon>
        <taxon>Betaproteobacteria</taxon>
        <taxon>Neisseriales</taxon>
        <taxon>Neisseriaceae</taxon>
        <taxon>Neisseria</taxon>
    </lineage>
</organism>
<feature type="domain" description="Trimeric autotransporter adhesin YadA-like head" evidence="12">
    <location>
        <begin position="1050"/>
        <end position="1076"/>
    </location>
</feature>
<dbReference type="SUPFAM" id="SSF54523">
    <property type="entry name" value="Pili subunits"/>
    <property type="match status" value="1"/>
</dbReference>
<feature type="domain" description="Trimeric autotransporter adhesin YadA-like head" evidence="12">
    <location>
        <begin position="1367"/>
        <end position="1393"/>
    </location>
</feature>
<feature type="domain" description="Trimeric autotransporter adhesin YadA-like stalk" evidence="13">
    <location>
        <begin position="3868"/>
        <end position="3906"/>
    </location>
</feature>
<feature type="domain" description="Trimeric autotransporter adhesin YadA-like head" evidence="12">
    <location>
        <begin position="1300"/>
        <end position="1327"/>
    </location>
</feature>
<gene>
    <name evidence="15" type="ORF">H7A79_2020</name>
</gene>
<keyword evidence="16" id="KW-1185">Reference proteome</keyword>
<dbReference type="InterPro" id="IPR008635">
    <property type="entry name" value="Coiled_stalk_dom"/>
</dbReference>
<dbReference type="Pfam" id="PF05658">
    <property type="entry name" value="YadA_head"/>
    <property type="match status" value="23"/>
</dbReference>
<feature type="domain" description="Trimeric autotransporter adhesin YadA-like head" evidence="12">
    <location>
        <begin position="1104"/>
        <end position="1130"/>
    </location>
</feature>
<keyword evidence="4" id="KW-0813">Transport</keyword>
<protein>
    <submittedName>
        <fullName evidence="15">Hemagglutinin family protein</fullName>
    </submittedName>
</protein>
<evidence type="ECO:0000256" key="4">
    <source>
        <dbReference type="ARBA" id="ARBA00022448"/>
    </source>
</evidence>
<keyword evidence="5" id="KW-1134">Transmembrane beta strand</keyword>
<evidence type="ECO:0000259" key="11">
    <source>
        <dbReference type="Pfam" id="PF03895"/>
    </source>
</evidence>
<feature type="domain" description="Trimeric autotransporter adhesin YadA-like head" evidence="12">
    <location>
        <begin position="443"/>
        <end position="468"/>
    </location>
</feature>
<feature type="domain" description="Trimeric autotransporter adhesin YadA-like stalk" evidence="13">
    <location>
        <begin position="2886"/>
        <end position="2922"/>
    </location>
</feature>
<dbReference type="Pfam" id="PF03895">
    <property type="entry name" value="YadA_anchor"/>
    <property type="match status" value="1"/>
</dbReference>
<dbReference type="InterPro" id="IPR008640">
    <property type="entry name" value="Adhesin_Head_dom"/>
</dbReference>
<feature type="domain" description="Trimeric autotransporter adhesin YadA-like head" evidence="12">
    <location>
        <begin position="108"/>
        <end position="132"/>
    </location>
</feature>
<sequence length="3996" mass="391822">MNKNYRSIWNEALGAWVAVSEIETAKGKPAGCRVKAAGGIRILSLVLRTIPLLLGFYAVSANVHAANLTCTTNTVYPNSAANTGSVVCGADATAHANQSVALGSEAKASGVQSVAVGANTRASGTSSIAIGGDDLDGVATTNSAVLTGWNTAHDNASANNTPQALKYNQLTGDYLVHFDQPGKGVGKRYYPTTAGSAAVAVGISANAGDLASALGTRANASGTASVALGVGSRADKENAVAIGAGSTTDESATLTRNVTINGVTFTFSGGNNLKAGDQISFGSAGYERQLKNVAPGMVSAASTDAINGSQLYSVAEELTNIRKQTRYFSVNDAGNKRDNYDNDGATAEGAMAVGTAATATSSYAVAVGNGAAASGRYGMALGANAAASVKDTIAVGQNARANADSAVAIGKNAQGAGAYAVSVGLDSEATQDSAVAVGSGAKATAQSATAVGNDAKAGGQNAVSLGKNNNVTAANAAAIGSNNTVSGTGTYVLGANNVSTAANTPLNLSNATIIGSSNKVNANANVHLQGNANTVTRTHAVVMGSSNTVAGAGTANEEPAIAIGTSNIIGGTGHNAIAIGKQNNAAGTGSVAIGVASKTTHNSGVALGNTAQSINENGLAIGSYAVAGNYATAVGSRARAKQAHGLALGTTSFAGDRATAVGRYSAAHADSGVALGSDALVVSGAHGGLALGSGAVVSGQYSGAIGSSLQNNATAQAADRAINTRSVVGGANSYAIGNKNLIGNTSSDSFILGNNVKIGASNATLTTTNIAPARDTTPDRTDSITFGGVKAISGAVALGSNTKVEVSDGVALGKDSRASVSAGITGADPLEAAADKTGYAWTSTKAAVSVGNYENGNQQSRQITGVAAGQEDADAVNVAQLKAAGFKFTTLKNSGGTAENSRVAKVKNGDAIAFDAGKNMKLSQSLSPTNGETITFALEDDLKVSSITFPVDKTANPNAEDITLDNTQLSVNGTPYSNVGVAINALDTAVKAAKTKYYSVNDGGAEQDNHDNAGAEGEGALAAGVAAKAGKNYDNAVGYNAKTNTKAAFASSQGAMAFGSNTSADGNNAVAIGTSSVSEGDSAIAVGGQAEGTGATNIGYQANATGDAALSAGYYAKATAANATALGTQAKASKTGALAAGSGANAGGDNAVALGMSAAASQTGALAAGYNANAGAEQALALGAQSQAQSTSGIAIGAAAKALGSDKENNIAIGNEAQTESNDSIVIGTSARAEAEAENAVVLGKEAKAHNGGSNSVAIGKGAEVTADSSIALGEEAKATAIAATKSGLITAIGYKAEGSGVGSVALGASSATTSAAEYSTALGFNAKTGLVENGNVREQGRYAVAIGTNAAAQADYSIAQGANSVATKEGSLAIGAYASASVDMGVALGANSVANVDKGALGADPLGAVADRTGSAWTSTMAAVSVGADGTATRQITSVAAGTNDTDAVNVAQLKAAGFNLATSASDGQLVDNTAAPADKKVKNGGTVTVDAGKNIKLTQNGNTISVATKDEVVFDKVTAGSGDNQVVLGNDGVKVGGNTLDGTELEIGGKKYGNVNQAINAVDAAVEAAKTRYYSTNDSGNRQDNYDNKGATADGALAAGVGAAASGAQAAAVGYKANAGSEKALALGSESRTESLRGIAIGAAAKALGSGKENNIAIGYGAQTESNDSIVIGSSATAVAEAENAVVLGKGARAGDAANSKGGNNSVAIGKGATVTANGSIALGEDAKATAAAGIPEAGLITAVGYKTEAGGMGSVALGASAATTSNAQYSTALGYNARTGKTDNSGQAERGGRYATAVGSNSRAQADNSAAFGASAVAENTGSVAIGNSSRAAIDNAVALGAGSVANVAGGAEGVDPLGAVTDKNNTTWTSRSLYGAVSVGNGTTVTRQITSVAAGTNDTDAVNVAQLKAAGFNLATSASDGQAVDNTAAPADKKVQNGETVTVDAGKNIKLTQNGNTISVATKEEVVFDKVTAGNGGNQVVLGNDGVQVGGNTYIDNNGLNANDKTIANVAPGSIAANSKQAVNGGQIFGIADSVAKALGGGSAVNADGLVSRPAYTVTDPATGNTTTANNVGDAITNLSNAANKPLTFAGDSGNSFERKLGTTANIKGGLTDAAKLSDNNIGVVSDGSDTLTVKLAKEISIDKVTAGNSVLDNGGLTITPASGSPVSLTAGGLDNGGNKIANVAEGTADTDAANVAQLKKAAAAAANKVKAGENITVAEEQNPDGSTTYTVATAKDVNFDSVTSGDTVLNKDGVKVGDDVALTSDGLTAGGLKVGSNGKITGLEKGEVSQNSKEAVNGGQLYAQGEGVKNIIGGTTAYDPDTGAFTNADIGGTGKGSIHDAIAAVKGTADQGWNLSANGKNSSNVKPGETVDLNNSDGNIVISKTDDSDNVTFDLAKAVTVDSVTSGDTVLNKDGVKVGNDVALTSDGLKAGDVAVNKDGINAGNKAVTNVAAGKAGTDAVNVSQLSPIAAALGTTVDANGTVAAPVFTVTKADGSQYAGASTIQGALDNIGTEIQKPLTFAGDSGSSFERKLGTTANIKGGLTDAAKLSDNNIGVVSDGSDTLTVKLAKEISIDKVTAGNSVLDNGGLTITPASGSPVSLTAGGLDNGGNKIANVAEGTADTDAANVAQLKKAAAAAANKVKAGENITVAEEQNPDGSTTYTVATAKDVNFDSVTSGDTVLNKDGVKVGDDVALTSDGLTAGGLKVGSNGKITGLEKGEVSQNSKEAVNGGQLYAQGEGVKNIIGGTTAYDPDTGAFTNADIGGTGKGSIHDAIAAVKGTADQGWNLSANGKNSSNVKPGETVDLNNSDGNIVISKTDDSDNVTFDLAKAVTVDSVTSGDTVLNKDGVKVGNDVALTSDGLKAGDVAVNKDGINAGNKAVTNVAAGKAGTDAVNVSQLSPIAAALGTTVDANGTVAAPVFTVTKADGSQYAGANTIQGALDNIGTEIQKPLTFAGDSGSSFERKLGTTANIKGGLTDAAKLSDNNIGVVSDGSDTLTVKLAKEISIDKVTAGNSVLDNGGLTITPASGSPVSLTAGGLDNGGNKIANVAEGTADTDAANVAQLKKAAAAAANKVKAGENITVAEEQNPDGSTTYTVATAKDVNFDSVTSGDTVLNKDGVKVGNDVALTSDGLKAGGLKVGSNGKITGLEKGEVSQNSKEAVNGSQLYAQGEGVKNIIGGTTAYDPDTGAFTNADIGGTGKGSIHDAIAAVKGTADQGWNLSANGKNSSNVKPGETVDLNNSDGNIVISKTDDSDNVTFDLAKAVTVDSLTAGDTTVNNAGVKVGDDVALTSDGLKAGDVAVNKDGINAGNKAVTNVAAGKAGTDAVNVSQLSPIAAALGTTVDANGTVAAPVFTVTKADGSQYAGASTIQGALDNIGTEIQKPLTFAGDSGSSFERKLGTTANIKGGLTDAAKLSDNNIGVVSDGSDTLTVKLAKEISIDKVTAGNSVLDNGGLTITPASGSPVSLTAGGLDNGGNKIANVAEGTADTDAANVAQLKKAAAAAANKVKAGENITVAEEQNPDGSTTYTVATAKDVNFDSVTSGDTVLNKDGVKVGDDVALTSDGLTAGGLKVGSNGKITGLEKGEVSQNSKEAVNGGQLYAQGEGVKNIIGGTTAYDPDTGAFTNADIGGTGKGSIHDAIAAVNQAAVKAKTTVSAGDNIVVEQSQNADGSANYTVATAKEVNFDQVTAGSGESQVVLGNDGVKVGGNTYIDKDGLNANNKAVTNVAAGRIAEDSKEAVNGGQLYNTVTSVAGVLGGDAKVAPDGSVGMSNIGGTGKGSIHDAIAAVNEAAVKAKTTVSAGDNIVVEQSSNADGSTNYKVATAKDLTVETVKAGGTTVNGNGLSIAGGPSVTVDGVDAGGKKITNVADGEISAASTDAINGSQLYYTNEAINNVANYTVNMGNQLNRRIDDVENRSNAGTATAMAVAGLPQAYLPGKSMVAVAGGTYRGESGYAVGYSSISDNGNWVIKGSATGNSRGHYGATAGVGYQW</sequence>
<feature type="domain" description="Trimeric autotransporter adhesin YadA-like head" evidence="12">
    <location>
        <begin position="1160"/>
        <end position="1186"/>
    </location>
</feature>
<feature type="domain" description="Trimeric autotransporter adhesin YadA-like head" evidence="12">
    <location>
        <begin position="220"/>
        <end position="246"/>
    </location>
</feature>